<feature type="transmembrane region" description="Helical" evidence="1">
    <location>
        <begin position="253"/>
        <end position="273"/>
    </location>
</feature>
<keyword evidence="1" id="KW-0812">Transmembrane</keyword>
<organism evidence="2 3">
    <name type="scientific">Solicola gregarius</name>
    <dbReference type="NCBI Taxonomy" id="2908642"/>
    <lineage>
        <taxon>Bacteria</taxon>
        <taxon>Bacillati</taxon>
        <taxon>Actinomycetota</taxon>
        <taxon>Actinomycetes</taxon>
        <taxon>Propionibacteriales</taxon>
        <taxon>Nocardioidaceae</taxon>
        <taxon>Solicola</taxon>
    </lineage>
</organism>
<accession>A0AA46YLC8</accession>
<feature type="transmembrane region" description="Helical" evidence="1">
    <location>
        <begin position="59"/>
        <end position="81"/>
    </location>
</feature>
<gene>
    <name evidence="2" type="ORF">L0C25_05225</name>
</gene>
<sequence>MTIVVPESASPSRTRVALCVAAVIACIPYAVLKIAWIAGSDLGTEDAEAAELMHETSTVIANVMTLGLELGAVAIVAGLTFVRRIPPFLLVGPIWVGTGLLAPVAVGLPIGLVAQGIAGGAPAPDDGGLHGWVFALVYGGFIIQTPLLVGAFALHVTHRWPWVFRLRGRDITPGSTYALQLLMARTALVVTALLAVVSILWAIDAEAFAGPSGFETVAQRTFVLTGGVLPLAGALGAHALVRRRREGPLLRPLAATWVGSATAFATVALPSAGQTGFESFVSAVSGMTGVALAITGLLVLIDAQRR</sequence>
<dbReference type="AlphaFoldDB" id="A0AA46YLC8"/>
<evidence type="ECO:0000313" key="3">
    <source>
        <dbReference type="Proteomes" id="UP001164390"/>
    </source>
</evidence>
<proteinExistence type="predicted"/>
<feature type="transmembrane region" description="Helical" evidence="1">
    <location>
        <begin position="177"/>
        <end position="202"/>
    </location>
</feature>
<keyword evidence="1" id="KW-0472">Membrane</keyword>
<evidence type="ECO:0000313" key="2">
    <source>
        <dbReference type="EMBL" id="UYM06477.1"/>
    </source>
</evidence>
<feature type="transmembrane region" description="Helical" evidence="1">
    <location>
        <begin position="279"/>
        <end position="301"/>
    </location>
</feature>
<dbReference type="RefSeq" id="WP_271635382.1">
    <property type="nucleotide sequence ID" value="NZ_CP094970.1"/>
</dbReference>
<evidence type="ECO:0000256" key="1">
    <source>
        <dbReference type="SAM" id="Phobius"/>
    </source>
</evidence>
<reference evidence="2" key="1">
    <citation type="submission" date="2022-01" db="EMBL/GenBank/DDBJ databases">
        <title>Nocardioidaceae gen. sp. A5X3R13.</title>
        <authorList>
            <person name="Lopez Marin M.A."/>
            <person name="Uhlik O."/>
        </authorList>
    </citation>
    <scope>NUCLEOTIDE SEQUENCE</scope>
    <source>
        <strain evidence="2">A5X3R13</strain>
    </source>
</reference>
<feature type="transmembrane region" description="Helical" evidence="1">
    <location>
        <begin position="16"/>
        <end position="39"/>
    </location>
</feature>
<feature type="transmembrane region" description="Helical" evidence="1">
    <location>
        <begin position="88"/>
        <end position="112"/>
    </location>
</feature>
<dbReference type="Proteomes" id="UP001164390">
    <property type="component" value="Chromosome"/>
</dbReference>
<feature type="transmembrane region" description="Helical" evidence="1">
    <location>
        <begin position="132"/>
        <end position="156"/>
    </location>
</feature>
<dbReference type="KEGG" id="sgrg:L0C25_05225"/>
<keyword evidence="3" id="KW-1185">Reference proteome</keyword>
<name>A0AA46YLC8_9ACTN</name>
<protein>
    <recommendedName>
        <fullName evidence="4">LigA protein</fullName>
    </recommendedName>
</protein>
<evidence type="ECO:0008006" key="4">
    <source>
        <dbReference type="Google" id="ProtNLM"/>
    </source>
</evidence>
<feature type="transmembrane region" description="Helical" evidence="1">
    <location>
        <begin position="222"/>
        <end position="241"/>
    </location>
</feature>
<dbReference type="EMBL" id="CP094970">
    <property type="protein sequence ID" value="UYM06477.1"/>
    <property type="molecule type" value="Genomic_DNA"/>
</dbReference>
<keyword evidence="1" id="KW-1133">Transmembrane helix</keyword>